<feature type="coiled-coil region" evidence="1">
    <location>
        <begin position="46"/>
        <end position="73"/>
    </location>
</feature>
<organism evidence="2 3">
    <name type="scientific">Carnobacterium alterfunditum</name>
    <dbReference type="NCBI Taxonomy" id="28230"/>
    <lineage>
        <taxon>Bacteria</taxon>
        <taxon>Bacillati</taxon>
        <taxon>Bacillota</taxon>
        <taxon>Bacilli</taxon>
        <taxon>Lactobacillales</taxon>
        <taxon>Carnobacteriaceae</taxon>
        <taxon>Carnobacterium</taxon>
    </lineage>
</organism>
<dbReference type="AlphaFoldDB" id="A0A1N6GAT2"/>
<reference evidence="3" key="1">
    <citation type="submission" date="2016-11" db="EMBL/GenBank/DDBJ databases">
        <authorList>
            <person name="Varghese N."/>
            <person name="Submissions S."/>
        </authorList>
    </citation>
    <scope>NUCLEOTIDE SEQUENCE [LARGE SCALE GENOMIC DNA]</scope>
    <source>
        <strain evidence="3">313</strain>
    </source>
</reference>
<evidence type="ECO:0000313" key="3">
    <source>
        <dbReference type="Proteomes" id="UP000184758"/>
    </source>
</evidence>
<dbReference type="Proteomes" id="UP000184758">
    <property type="component" value="Unassembled WGS sequence"/>
</dbReference>
<name>A0A1N6GAT2_9LACT</name>
<dbReference type="EMBL" id="FSRN01000001">
    <property type="protein sequence ID" value="SIO04660.1"/>
    <property type="molecule type" value="Genomic_DNA"/>
</dbReference>
<keyword evidence="1" id="KW-0175">Coiled coil</keyword>
<proteinExistence type="predicted"/>
<accession>A0A1N6GAT2</accession>
<evidence type="ECO:0000313" key="2">
    <source>
        <dbReference type="EMBL" id="SIO04660.1"/>
    </source>
</evidence>
<dbReference type="eggNOG" id="COG4980">
    <property type="taxonomic scope" value="Bacteria"/>
</dbReference>
<gene>
    <name evidence="2" type="ORF">SAMN05878443_1118</name>
</gene>
<dbReference type="RefSeq" id="WP_034548006.1">
    <property type="nucleotide sequence ID" value="NZ_FSRN01000001.1"/>
</dbReference>
<keyword evidence="3" id="KW-1185">Reference proteome</keyword>
<sequence length="115" mass="12805">MSKHFMNGLFLGAAAGGIYGLLKSPHTGKENRVVLKSYIDDTTVLVNDVSKSVNDLKGAIAQLTNEGKTLAEEFTQDIKESVDEFSYEAEPRMHRIQEHTEKLTADMEDLTQSMK</sequence>
<dbReference type="OrthoDB" id="2139646at2"/>
<evidence type="ECO:0000256" key="1">
    <source>
        <dbReference type="SAM" id="Coils"/>
    </source>
</evidence>
<protein>
    <submittedName>
        <fullName evidence="2">Gas vesicle protein</fullName>
    </submittedName>
</protein>
<dbReference type="STRING" id="28230.SAMN05878443_1118"/>